<gene>
    <name evidence="3" type="ORF">BJY01DRAFT_260728</name>
</gene>
<feature type="chain" id="PRO_5047208501" evidence="1">
    <location>
        <begin position="27"/>
        <end position="333"/>
    </location>
</feature>
<accession>A0ABR4ISI2</accession>
<comment type="caution">
    <text evidence="3">The sequence shown here is derived from an EMBL/GenBank/DDBJ whole genome shotgun (WGS) entry which is preliminary data.</text>
</comment>
<dbReference type="InterPro" id="IPR053137">
    <property type="entry name" value="NLR-like"/>
</dbReference>
<dbReference type="InterPro" id="IPR035994">
    <property type="entry name" value="Nucleoside_phosphorylase_sf"/>
</dbReference>
<dbReference type="Gene3D" id="3.40.50.1580">
    <property type="entry name" value="Nucleoside phosphorylase domain"/>
    <property type="match status" value="1"/>
</dbReference>
<proteinExistence type="predicted"/>
<feature type="signal peptide" evidence="1">
    <location>
        <begin position="1"/>
        <end position="26"/>
    </location>
</feature>
<sequence>MRPRSRNEFEIAIICALPLGFGAVEALFDETYDISGVAAYRKHPGDANWYRTGRIGRHNVVLTCVPEMGKRGAADVASSIQVSFPRANLALLVGICGGVPFPSEQSEIILGDVIISDKVVEYDFGRQYSDGFRPKYAARDIVGNRAIRSFLSGLKTRQMHEQLHGDLWEYQQTLQGHSDGRWQYPGAPQDQLFQPFYRHKHYHRHFDLGCMGSLIPRTRLGADSPKPYVHFGSLASGDTFMKSGEHRDGLTETGMVIGFEMEGAGVLDSLPCVIIKGVCDYADSHKNKTWQNYAAATAASCTKVFLGYWVPSLSNGPAMLPTAYDTSQKDAYE</sequence>
<dbReference type="PANTHER" id="PTHR46082">
    <property type="entry name" value="ATP/GTP-BINDING PROTEIN-RELATED"/>
    <property type="match status" value="1"/>
</dbReference>
<evidence type="ECO:0000256" key="1">
    <source>
        <dbReference type="SAM" id="SignalP"/>
    </source>
</evidence>
<organism evidence="3 4">
    <name type="scientific">Aspergillus pseudoustus</name>
    <dbReference type="NCBI Taxonomy" id="1810923"/>
    <lineage>
        <taxon>Eukaryota</taxon>
        <taxon>Fungi</taxon>
        <taxon>Dikarya</taxon>
        <taxon>Ascomycota</taxon>
        <taxon>Pezizomycotina</taxon>
        <taxon>Eurotiomycetes</taxon>
        <taxon>Eurotiomycetidae</taxon>
        <taxon>Eurotiales</taxon>
        <taxon>Aspergillaceae</taxon>
        <taxon>Aspergillus</taxon>
        <taxon>Aspergillus subgen. Nidulantes</taxon>
    </lineage>
</organism>
<reference evidence="3 4" key="1">
    <citation type="submission" date="2024-07" db="EMBL/GenBank/DDBJ databases">
        <title>Section-level genome sequencing and comparative genomics of Aspergillus sections Usti and Cavernicolus.</title>
        <authorList>
            <consortium name="Lawrence Berkeley National Laboratory"/>
            <person name="Nybo J.L."/>
            <person name="Vesth T.C."/>
            <person name="Theobald S."/>
            <person name="Frisvad J.C."/>
            <person name="Larsen T.O."/>
            <person name="Kjaerboelling I."/>
            <person name="Rothschild-Mancinelli K."/>
            <person name="Lyhne E.K."/>
            <person name="Kogle M.E."/>
            <person name="Barry K."/>
            <person name="Clum A."/>
            <person name="Na H."/>
            <person name="Ledsgaard L."/>
            <person name="Lin J."/>
            <person name="Lipzen A."/>
            <person name="Kuo A."/>
            <person name="Riley R."/>
            <person name="Mondo S."/>
            <person name="Labutti K."/>
            <person name="Haridas S."/>
            <person name="Pangalinan J."/>
            <person name="Salamov A.A."/>
            <person name="Simmons B.A."/>
            <person name="Magnuson J.K."/>
            <person name="Chen J."/>
            <person name="Drula E."/>
            <person name="Henrissat B."/>
            <person name="Wiebenga A."/>
            <person name="Lubbers R.J."/>
            <person name="Gomes A.C."/>
            <person name="Makela M.R."/>
            <person name="Stajich J."/>
            <person name="Grigoriev I.V."/>
            <person name="Mortensen U.H."/>
            <person name="De Vries R.P."/>
            <person name="Baker S.E."/>
            <person name="Andersen M.R."/>
        </authorList>
    </citation>
    <scope>NUCLEOTIDE SEQUENCE [LARGE SCALE GENOMIC DNA]</scope>
    <source>
        <strain evidence="3 4">CBS 123904</strain>
    </source>
</reference>
<keyword evidence="1" id="KW-0732">Signal</keyword>
<dbReference type="PANTHER" id="PTHR46082:SF6">
    <property type="entry name" value="AAA+ ATPASE DOMAIN-CONTAINING PROTEIN-RELATED"/>
    <property type="match status" value="1"/>
</dbReference>
<evidence type="ECO:0000313" key="4">
    <source>
        <dbReference type="Proteomes" id="UP001610446"/>
    </source>
</evidence>
<feature type="domain" description="Nucleoside phosphorylase" evidence="2">
    <location>
        <begin position="10"/>
        <end position="291"/>
    </location>
</feature>
<protein>
    <submittedName>
        <fullName evidence="3">Purine and uridine phosphorylase</fullName>
    </submittedName>
</protein>
<keyword evidence="4" id="KW-1185">Reference proteome</keyword>
<name>A0ABR4ISI2_9EURO</name>
<dbReference type="Pfam" id="PF01048">
    <property type="entry name" value="PNP_UDP_1"/>
    <property type="match status" value="1"/>
</dbReference>
<dbReference type="SUPFAM" id="SSF53167">
    <property type="entry name" value="Purine and uridine phosphorylases"/>
    <property type="match status" value="1"/>
</dbReference>
<evidence type="ECO:0000259" key="2">
    <source>
        <dbReference type="Pfam" id="PF01048"/>
    </source>
</evidence>
<dbReference type="InterPro" id="IPR000845">
    <property type="entry name" value="Nucleoside_phosphorylase_d"/>
</dbReference>
<dbReference type="EMBL" id="JBFXLU010000297">
    <property type="protein sequence ID" value="KAL2830724.1"/>
    <property type="molecule type" value="Genomic_DNA"/>
</dbReference>
<evidence type="ECO:0000313" key="3">
    <source>
        <dbReference type="EMBL" id="KAL2830724.1"/>
    </source>
</evidence>
<dbReference type="Proteomes" id="UP001610446">
    <property type="component" value="Unassembled WGS sequence"/>
</dbReference>